<proteinExistence type="predicted"/>
<dbReference type="AlphaFoldDB" id="A0A9W6IQQ5"/>
<sequence length="132" mass="14469">MPGLSMSLLASQDGRIAHVRLFGDNGFEASAINAETISDYVASRRFGALIIDWSECSMLQTAPQFDAVAARFAARLSPTTRFIVLHRPDQFGHALFLTRALHRAGFPARAFQSEAECLLWLASQDTSPQQTG</sequence>
<organism evidence="1 2">
    <name type="scientific">Maricaulis virginensis</name>
    <dbReference type="NCBI Taxonomy" id="144022"/>
    <lineage>
        <taxon>Bacteria</taxon>
        <taxon>Pseudomonadati</taxon>
        <taxon>Pseudomonadota</taxon>
        <taxon>Alphaproteobacteria</taxon>
        <taxon>Maricaulales</taxon>
        <taxon>Maricaulaceae</taxon>
        <taxon>Maricaulis</taxon>
    </lineage>
</organism>
<reference evidence="1" key="1">
    <citation type="journal article" date="2014" name="Int. J. Syst. Evol. Microbiol.">
        <title>Complete genome sequence of Corynebacterium casei LMG S-19264T (=DSM 44701T), isolated from a smear-ripened cheese.</title>
        <authorList>
            <consortium name="US DOE Joint Genome Institute (JGI-PGF)"/>
            <person name="Walter F."/>
            <person name="Albersmeier A."/>
            <person name="Kalinowski J."/>
            <person name="Ruckert C."/>
        </authorList>
    </citation>
    <scope>NUCLEOTIDE SEQUENCE</scope>
    <source>
        <strain evidence="1">VKM B-1513</strain>
    </source>
</reference>
<gene>
    <name evidence="1" type="ORF">GCM10017621_34400</name>
</gene>
<dbReference type="Proteomes" id="UP001143486">
    <property type="component" value="Unassembled WGS sequence"/>
</dbReference>
<protein>
    <submittedName>
        <fullName evidence="1">Uncharacterized protein</fullName>
    </submittedName>
</protein>
<dbReference type="EMBL" id="BSFE01000016">
    <property type="protein sequence ID" value="GLK53932.1"/>
    <property type="molecule type" value="Genomic_DNA"/>
</dbReference>
<keyword evidence="2" id="KW-1185">Reference proteome</keyword>
<name>A0A9W6IQQ5_9PROT</name>
<accession>A0A9W6IQQ5</accession>
<comment type="caution">
    <text evidence="1">The sequence shown here is derived from an EMBL/GenBank/DDBJ whole genome shotgun (WGS) entry which is preliminary data.</text>
</comment>
<evidence type="ECO:0000313" key="2">
    <source>
        <dbReference type="Proteomes" id="UP001143486"/>
    </source>
</evidence>
<evidence type="ECO:0000313" key="1">
    <source>
        <dbReference type="EMBL" id="GLK53932.1"/>
    </source>
</evidence>
<reference evidence="1" key="2">
    <citation type="submission" date="2023-01" db="EMBL/GenBank/DDBJ databases">
        <authorList>
            <person name="Sun Q."/>
            <person name="Evtushenko L."/>
        </authorList>
    </citation>
    <scope>NUCLEOTIDE SEQUENCE</scope>
    <source>
        <strain evidence="1">VKM B-1513</strain>
    </source>
</reference>